<evidence type="ECO:0000313" key="2">
    <source>
        <dbReference type="EMBL" id="MBB4807855.1"/>
    </source>
</evidence>
<dbReference type="AlphaFoldDB" id="A0A840KGQ3"/>
<feature type="transmembrane region" description="Helical" evidence="1">
    <location>
        <begin position="30"/>
        <end position="48"/>
    </location>
</feature>
<evidence type="ECO:0000313" key="3">
    <source>
        <dbReference type="Proteomes" id="UP000592180"/>
    </source>
</evidence>
<proteinExistence type="predicted"/>
<name>A0A840KGQ3_9FLAO</name>
<gene>
    <name evidence="2" type="ORF">HNP38_003171</name>
</gene>
<feature type="transmembrane region" description="Helical" evidence="1">
    <location>
        <begin position="172"/>
        <end position="204"/>
    </location>
</feature>
<feature type="transmembrane region" description="Helical" evidence="1">
    <location>
        <begin position="110"/>
        <end position="134"/>
    </location>
</feature>
<feature type="transmembrane region" description="Helical" evidence="1">
    <location>
        <begin position="78"/>
        <end position="98"/>
    </location>
</feature>
<organism evidence="2 3">
    <name type="scientific">Chryseobacterium defluvii</name>
    <dbReference type="NCBI Taxonomy" id="160396"/>
    <lineage>
        <taxon>Bacteria</taxon>
        <taxon>Pseudomonadati</taxon>
        <taxon>Bacteroidota</taxon>
        <taxon>Flavobacteriia</taxon>
        <taxon>Flavobacteriales</taxon>
        <taxon>Weeksellaceae</taxon>
        <taxon>Chryseobacterium group</taxon>
        <taxon>Chryseobacterium</taxon>
    </lineage>
</organism>
<dbReference type="InterPro" id="IPR022134">
    <property type="entry name" value="DUF3667"/>
</dbReference>
<dbReference type="RefSeq" id="WP_262888930.1">
    <property type="nucleotide sequence ID" value="NZ_JACHLE010000005.1"/>
</dbReference>
<keyword evidence="1" id="KW-0472">Membrane</keyword>
<dbReference type="Proteomes" id="UP000592180">
    <property type="component" value="Unassembled WGS sequence"/>
</dbReference>
<feature type="transmembrane region" description="Helical" evidence="1">
    <location>
        <begin position="140"/>
        <end position="160"/>
    </location>
</feature>
<keyword evidence="3" id="KW-1185">Reference proteome</keyword>
<keyword evidence="1" id="KW-1133">Transmembrane helix</keyword>
<comment type="caution">
    <text evidence="2">The sequence shown here is derived from an EMBL/GenBank/DDBJ whole genome shotgun (WGS) entry which is preliminary data.</text>
</comment>
<evidence type="ECO:0000256" key="1">
    <source>
        <dbReference type="SAM" id="Phobius"/>
    </source>
</evidence>
<sequence>MYSVKNILKNPGKTAKEYIDGNRVNHYKPILLVFVLSGIATFISYKILNLKEVMSAYFSQQHLNSNFMNDMMSLMSSYNSILMLLLVPFFALTTKIAFRKWGHNYYEHVVMNAYILSFYTLVSIILVYPIMFIFRHSPNAFFTITQLSALLIPLILVWFFREFYKARSLKSIIFRVIGVLGLTILGYLLLLVFVGVAGAVFSILKGPESLEYLKSK</sequence>
<dbReference type="EMBL" id="JACHLE010000005">
    <property type="protein sequence ID" value="MBB4807855.1"/>
    <property type="molecule type" value="Genomic_DNA"/>
</dbReference>
<accession>A0A840KGQ3</accession>
<keyword evidence="1" id="KW-0812">Transmembrane</keyword>
<dbReference type="Pfam" id="PF12412">
    <property type="entry name" value="DUF3667"/>
    <property type="match status" value="1"/>
</dbReference>
<protein>
    <submittedName>
        <fullName evidence="2">Magnesium-transporting ATPase (P-type)</fullName>
    </submittedName>
</protein>
<reference evidence="2 3" key="1">
    <citation type="submission" date="2020-08" db="EMBL/GenBank/DDBJ databases">
        <title>Functional genomics of gut bacteria from endangered species of beetles.</title>
        <authorList>
            <person name="Carlos-Shanley C."/>
        </authorList>
    </citation>
    <scope>NUCLEOTIDE SEQUENCE [LARGE SCALE GENOMIC DNA]</scope>
    <source>
        <strain evidence="2 3">S00151</strain>
    </source>
</reference>